<dbReference type="InterPro" id="IPR029035">
    <property type="entry name" value="DHS-like_NAD/FAD-binding_dom"/>
</dbReference>
<evidence type="ECO:0000313" key="2">
    <source>
        <dbReference type="EMBL" id="EBR6662936.1"/>
    </source>
</evidence>
<proteinExistence type="predicted"/>
<protein>
    <submittedName>
        <fullName evidence="3">Uncharacterized protein</fullName>
    </submittedName>
</protein>
<reference evidence="3" key="2">
    <citation type="submission" date="2018-07" db="EMBL/GenBank/DDBJ databases">
        <authorList>
            <consortium name="PulseNet: The National Subtyping Network for Foodborne Disease Surveillance"/>
            <person name="Tarr C.L."/>
            <person name="Trees E."/>
            <person name="Katz L.S."/>
            <person name="Carleton-Romer H.A."/>
            <person name="Stroika S."/>
            <person name="Kucerova Z."/>
            <person name="Roache K.F."/>
            <person name="Sabol A.L."/>
            <person name="Besser J."/>
            <person name="Gerner-Smidt P."/>
        </authorList>
    </citation>
    <scope>NUCLEOTIDE SEQUENCE</scope>
    <source>
        <strain evidence="3">PNUSAS017874</strain>
    </source>
</reference>
<dbReference type="Pfam" id="PF13289">
    <property type="entry name" value="SIR2_2"/>
    <property type="match status" value="1"/>
</dbReference>
<accession>A0A619Q848</accession>
<dbReference type="EMBL" id="AACUMD010000021">
    <property type="protein sequence ID" value="EAM3002736.1"/>
    <property type="molecule type" value="Genomic_DNA"/>
</dbReference>
<dbReference type="EMBL" id="AALAVL010000001">
    <property type="protein sequence ID" value="ECX7510522.1"/>
    <property type="molecule type" value="Genomic_DNA"/>
</dbReference>
<dbReference type="EMBL" id="AAGTAA010000032">
    <property type="protein sequence ID" value="EBR6662936.1"/>
    <property type="molecule type" value="Genomic_DNA"/>
</dbReference>
<gene>
    <name evidence="2" type="ORF">B9934_22305</name>
    <name evidence="3" type="ORF">CG580_00085</name>
    <name evidence="1" type="ORF">CIT69_20770</name>
</gene>
<sequence>MDLFNKHIANILRAKDEESLAIFIGAGVSKSSETKTIKMPSWGDLIDSLISDLNIEGETDYLKIAQLYYLTFGEHLYYKKIKDFFPDNIPHSKIHDLIFKLNPHSVITTNWDTLLEAAINAKTYFYNVISSDKDLMKSYLGKKLIKMHGDFKNHNIVFKEDDYLNYSYKFPLIENYVKSIISTHTVLFLGYSYNDIDLKQIIKWTQNHSSVRPPMYLVVFKDIPAQRKYLESHGIITIILADEKLKPFNNDSYSNKLYTFLYNLNSLELCTNLSDIEIINLIYSRVKSLQSLNAILAEQITRCFTNCGLMYIDDNGPKALLRFYDTEVTSSDNNIELRGFYKKFVSLLNDDEKVEKYKSHLQKLFFIFKKASIYGVILNDKRDRALLTTEILPNDSLIKIDKEINFNYYENITPIRSNIIDKSRQYNCFQLNKLDEAYSIIEEELSEEIRQKDYANILISLFNQNVILHSLKYGFSSDRDNYSTLEENKIHELYDDLPRNIKKTVSVIYDLVTFNYLFNLHYTVSSLLTKYSDVRKRNTRLLIDGDLYKTDFLFENLIIFVLKNGCLIDVYKEFKDVIRKVIEIKIIKNAGKNELSLTKLELYSCIKYIDEKTLTLLLRKEDKKPIKLSVQPKELDWLILIALNNLAKAYSKNSKAFNPVEIKLINTIKLLSLIKVTVDQDSIILKILDDTLKSSYHNLAFYDAISEYIVLRYNAKDDNSSIDGIKSIIDTILNKLISRNLGGYEIIAIVNRGLANIFSVAENLGVNIEDADKIDKLLLEISSYSNADRARAVETILYDLYRITTGEIREKIKNFIKNTSTVDFSEERKIKFELFLLASGISDNYDNLPERVTKLIENYKGFSFNSEAEVIRNLLRHIVNTRNLSDFSQALSKIEEVMNNYK</sequence>
<dbReference type="AlphaFoldDB" id="A0A619Q848"/>
<comment type="caution">
    <text evidence="3">The sequence shown here is derived from an EMBL/GenBank/DDBJ whole genome shotgun (WGS) entry which is preliminary data.</text>
</comment>
<evidence type="ECO:0000313" key="3">
    <source>
        <dbReference type="EMBL" id="ECX7510522.1"/>
    </source>
</evidence>
<organism evidence="3">
    <name type="scientific">Salmonella enterica</name>
    <name type="common">Salmonella choleraesuis</name>
    <dbReference type="NCBI Taxonomy" id="28901"/>
    <lineage>
        <taxon>Bacteria</taxon>
        <taxon>Pseudomonadati</taxon>
        <taxon>Pseudomonadota</taxon>
        <taxon>Gammaproteobacteria</taxon>
        <taxon>Enterobacterales</taxon>
        <taxon>Enterobacteriaceae</taxon>
        <taxon>Salmonella</taxon>
    </lineage>
</organism>
<name>A0A619Q848_SALER</name>
<reference evidence="2" key="1">
    <citation type="submission" date="2018-07" db="EMBL/GenBank/DDBJ databases">
        <authorList>
            <consortium name="GenomeTrakr network: Whole genome sequencing for foodborne pathogen traceback"/>
        </authorList>
    </citation>
    <scope>NUCLEOTIDE SEQUENCE</scope>
    <source>
        <strain evidence="1">CFSAN057169</strain>
        <strain evidence="2">CNSV-T1-MD09-1-TT-B</strain>
    </source>
</reference>
<evidence type="ECO:0000313" key="1">
    <source>
        <dbReference type="EMBL" id="EAM3002736.1"/>
    </source>
</evidence>
<dbReference type="SUPFAM" id="SSF52467">
    <property type="entry name" value="DHS-like NAD/FAD-binding domain"/>
    <property type="match status" value="1"/>
</dbReference>